<evidence type="ECO:0000256" key="15">
    <source>
        <dbReference type="ARBA" id="ARBA00023159"/>
    </source>
</evidence>
<dbReference type="Pfam" id="PF00076">
    <property type="entry name" value="RRM_1"/>
    <property type="match status" value="2"/>
</dbReference>
<keyword evidence="6" id="KW-0597">Phosphoprotein</keyword>
<evidence type="ECO:0000256" key="10">
    <source>
        <dbReference type="ARBA" id="ARBA00022763"/>
    </source>
</evidence>
<keyword evidence="13" id="KW-0007">Acetylation</keyword>
<dbReference type="GO" id="GO:0005684">
    <property type="term" value="C:U2-type spliceosomal complex"/>
    <property type="evidence" value="ECO:0007669"/>
    <property type="project" value="UniProtKB-ARBA"/>
</dbReference>
<reference evidence="27" key="1">
    <citation type="submission" date="2020-01" db="EMBL/GenBank/DDBJ databases">
        <title>Draft genome sequence of the Termite Coptotermes fromosanus.</title>
        <authorList>
            <person name="Itakura S."/>
            <person name="Yosikawa Y."/>
            <person name="Umezawa K."/>
        </authorList>
    </citation>
    <scope>NUCLEOTIDE SEQUENCE [LARGE SCALE GENOMIC DNA]</scope>
</reference>
<evidence type="ECO:0000256" key="7">
    <source>
        <dbReference type="ARBA" id="ARBA00022664"/>
    </source>
</evidence>
<evidence type="ECO:0000313" key="26">
    <source>
        <dbReference type="EMBL" id="GFG32639.1"/>
    </source>
</evidence>
<dbReference type="FunFam" id="3.30.70.330:FF:000202">
    <property type="entry name" value="HIV Tat-specific factor 1"/>
    <property type="match status" value="1"/>
</dbReference>
<comment type="similarity">
    <text evidence="3">Belongs to the HTATSF1 family.</text>
</comment>
<dbReference type="GO" id="GO:0005686">
    <property type="term" value="C:U2 snRNP"/>
    <property type="evidence" value="ECO:0007669"/>
    <property type="project" value="TreeGrafter"/>
</dbReference>
<keyword evidence="14" id="KW-0805">Transcription regulation</keyword>
<dbReference type="InterPro" id="IPR034393">
    <property type="entry name" value="TatSF1-like"/>
</dbReference>
<dbReference type="SMART" id="SM00360">
    <property type="entry name" value="RRM"/>
    <property type="match status" value="2"/>
</dbReference>
<dbReference type="GO" id="GO:0005694">
    <property type="term" value="C:chromosome"/>
    <property type="evidence" value="ECO:0007669"/>
    <property type="project" value="UniProtKB-SubCell"/>
</dbReference>
<dbReference type="InterPro" id="IPR058923">
    <property type="entry name" value="RCC1-like_dom"/>
</dbReference>
<dbReference type="GO" id="GO:0003723">
    <property type="term" value="F:RNA binding"/>
    <property type="evidence" value="ECO:0007669"/>
    <property type="project" value="UniProtKB-UniRule"/>
</dbReference>
<evidence type="ECO:0000256" key="24">
    <source>
        <dbReference type="SAM" id="MobiDB-lite"/>
    </source>
</evidence>
<dbReference type="SUPFAM" id="SSF50985">
    <property type="entry name" value="RCC1/BLIP-II"/>
    <property type="match status" value="1"/>
</dbReference>
<evidence type="ECO:0000256" key="12">
    <source>
        <dbReference type="ARBA" id="ARBA00022884"/>
    </source>
</evidence>
<keyword evidence="11" id="KW-0832">Ubl conjugation</keyword>
<evidence type="ECO:0000256" key="9">
    <source>
        <dbReference type="ARBA" id="ARBA00022737"/>
    </source>
</evidence>
<dbReference type="InterPro" id="IPR000504">
    <property type="entry name" value="RRM_dom"/>
</dbReference>
<dbReference type="SUPFAM" id="SSF54928">
    <property type="entry name" value="RNA-binding domain, RBD"/>
    <property type="match status" value="2"/>
</dbReference>
<keyword evidence="5" id="KW-1017">Isopeptide bond</keyword>
<keyword evidence="4" id="KW-0158">Chromosome</keyword>
<feature type="repeat" description="RCC1" evidence="23">
    <location>
        <begin position="1074"/>
        <end position="1126"/>
    </location>
</feature>
<accession>A0A6L2PJB6</accession>
<feature type="compositionally biased region" description="Acidic residues" evidence="24">
    <location>
        <begin position="622"/>
        <end position="635"/>
    </location>
</feature>
<evidence type="ECO:0000256" key="16">
    <source>
        <dbReference type="ARBA" id="ARBA00023163"/>
    </source>
</evidence>
<feature type="region of interest" description="Disordered" evidence="24">
    <location>
        <begin position="1204"/>
        <end position="1243"/>
    </location>
</feature>
<dbReference type="GO" id="GO:0000398">
    <property type="term" value="P:mRNA splicing, via spliceosome"/>
    <property type="evidence" value="ECO:0007669"/>
    <property type="project" value="InterPro"/>
</dbReference>
<protein>
    <recommendedName>
        <fullName evidence="21">17S U2 SnRNP complex component HTATSF1</fullName>
    </recommendedName>
</protein>
<evidence type="ECO:0000256" key="23">
    <source>
        <dbReference type="PROSITE-ProRule" id="PRU00235"/>
    </source>
</evidence>
<keyword evidence="7" id="KW-0507">mRNA processing</keyword>
<dbReference type="PROSITE" id="PS00626">
    <property type="entry name" value="RCC1_2"/>
    <property type="match status" value="3"/>
</dbReference>
<feature type="compositionally biased region" description="Polar residues" evidence="24">
    <location>
        <begin position="14"/>
        <end position="37"/>
    </location>
</feature>
<evidence type="ECO:0000256" key="19">
    <source>
        <dbReference type="ARBA" id="ARBA00023242"/>
    </source>
</evidence>
<dbReference type="FunFam" id="3.30.70.330:FF:000105">
    <property type="entry name" value="HIV Tat-specific factor 1 homolog"/>
    <property type="match status" value="1"/>
</dbReference>
<keyword evidence="8" id="KW-0747">Spliceosome</keyword>
<proteinExistence type="inferred from homology"/>
<dbReference type="Gene3D" id="3.30.70.330">
    <property type="match status" value="2"/>
</dbReference>
<evidence type="ECO:0000256" key="17">
    <source>
        <dbReference type="ARBA" id="ARBA00023187"/>
    </source>
</evidence>
<dbReference type="PANTHER" id="PTHR15608">
    <property type="entry name" value="SPLICING FACTOR U2AF-ASSOCIATED PROTEIN 2"/>
    <property type="match status" value="1"/>
</dbReference>
<keyword evidence="10" id="KW-0227">DNA damage</keyword>
<evidence type="ECO:0000256" key="21">
    <source>
        <dbReference type="ARBA" id="ARBA00073773"/>
    </source>
</evidence>
<name>A0A6L2PJB6_COPFO</name>
<keyword evidence="15" id="KW-0010">Activator</keyword>
<keyword evidence="9" id="KW-0677">Repeat</keyword>
<dbReference type="SMART" id="SM00361">
    <property type="entry name" value="RRM_1"/>
    <property type="match status" value="1"/>
</dbReference>
<evidence type="ECO:0000256" key="5">
    <source>
        <dbReference type="ARBA" id="ARBA00022499"/>
    </source>
</evidence>
<dbReference type="InterPro" id="IPR035979">
    <property type="entry name" value="RBD_domain_sf"/>
</dbReference>
<keyword evidence="19" id="KW-0539">Nucleus</keyword>
<evidence type="ECO:0000256" key="6">
    <source>
        <dbReference type="ARBA" id="ARBA00022553"/>
    </source>
</evidence>
<feature type="repeat" description="RCC1" evidence="23">
    <location>
        <begin position="1021"/>
        <end position="1073"/>
    </location>
</feature>
<feature type="region of interest" description="Disordered" evidence="24">
    <location>
        <begin position="1"/>
        <end position="53"/>
    </location>
</feature>
<evidence type="ECO:0000256" key="8">
    <source>
        <dbReference type="ARBA" id="ARBA00022728"/>
    </source>
</evidence>
<feature type="domain" description="RRM" evidence="25">
    <location>
        <begin position="429"/>
        <end position="514"/>
    </location>
</feature>
<dbReference type="CDD" id="cd12281">
    <property type="entry name" value="RRM1_TatSF1_like"/>
    <property type="match status" value="1"/>
</dbReference>
<keyword evidence="16" id="KW-0804">Transcription</keyword>
<keyword evidence="27" id="KW-1185">Reference proteome</keyword>
<evidence type="ECO:0000256" key="14">
    <source>
        <dbReference type="ARBA" id="ARBA00023015"/>
    </source>
</evidence>
<dbReference type="PRINTS" id="PR00633">
    <property type="entry name" value="RCCNDNSATION"/>
</dbReference>
<evidence type="ECO:0000256" key="11">
    <source>
        <dbReference type="ARBA" id="ARBA00022843"/>
    </source>
</evidence>
<dbReference type="EMBL" id="BLKM01000378">
    <property type="protein sequence ID" value="GFG32639.1"/>
    <property type="molecule type" value="Genomic_DNA"/>
</dbReference>
<evidence type="ECO:0000256" key="22">
    <source>
        <dbReference type="PROSITE-ProRule" id="PRU00176"/>
    </source>
</evidence>
<comment type="subcellular location">
    <subcellularLocation>
        <location evidence="2">Chromosome</location>
    </subcellularLocation>
    <subcellularLocation>
        <location evidence="1">Nucleus</location>
    </subcellularLocation>
</comment>
<evidence type="ECO:0000256" key="13">
    <source>
        <dbReference type="ARBA" id="ARBA00022990"/>
    </source>
</evidence>
<feature type="repeat" description="RCC1" evidence="23">
    <location>
        <begin position="816"/>
        <end position="867"/>
    </location>
</feature>
<dbReference type="InterPro" id="IPR000408">
    <property type="entry name" value="Reg_chr_condens"/>
</dbReference>
<feature type="region of interest" description="Disordered" evidence="24">
    <location>
        <begin position="567"/>
        <end position="592"/>
    </location>
</feature>
<feature type="repeat" description="RCC1" evidence="23">
    <location>
        <begin position="868"/>
        <end position="918"/>
    </location>
</feature>
<sequence length="1243" mass="137741">MAENTSEQIREQEQSSAQIPWEQTSGIDSENAENVASSRKDDSESNVGISNKHDEFDTSTLHYEGNCCVYTDPVNKHQYIWDSKKNEWVLRLDAITSSENGSKEKSGEGALKIESEVLSNTTVEDKVHCPPEEGKTCTNDYEFDGESYYYKDLKTGVTYKFDKNKHSWVVKDEDSGADNEVANTDNENKDDSVIKQDMSSGTYGYEGDNPTYTDAKDGTVYIWDREKSAWFPKVDEDFLAQYQMNYGFSDTSTATSTDKITCTADTKENTGEQLTVKRKAGPQAPSWFDMDEQFNTKVYVSNLPLDITEEEFLDVMRKGGVVMRDPETGKMRLKLYTEPGTNQLKGDGLCTYIRVESVDLAVKLLDGHDLRGHKLHVERAKFQMKGNYDPSLKPKKQKKKEKERLKKMQEKLLDWHPDKLRGTRSRHERVVIVKNLFDPAIFNKDMSLLLEYQQDLREECSKCGDVKQVVIYDRHPDGVAQVTFREPEAADACIALLNGRWFGQRKIMAETWDGKTKYKVAETDSEAQQRLQKWGKFLESAEVAAGCTAQESRGKVAVIEGNVTNANNAGDGDVVNTDTSSELSENRNEGNVDTLEVKDKSEDVTAKSSSDVVVEGRGCAANDDDAEGDSSEYEENGAGNRMVETGSYQWNKVAASVCLPVEPGQSYMLKQQPVLRYVMWCGVSIFRGCKKKERASYRCTIVACLGVFLLARSGDFVSIWRGMSMFTCQIQLLAFQRSIKCKLWKFLCKCKELISSFAISKITAEFFYCVVETGAVFTFGRSRFADNVPSYFYIRNDPVLEVSCGDEHTVVICQKGRVFVFGNNDYGQLGLGHRNVTVKPSCVKSLKPEKATHVACGRAHTLLCTSSGKIFSWGSNGDGQLGVGDTADRLAPTRVLGIQDDVVQLSAGCVSSAALTAHGQVYVWGSNSDGQLGLPGTNDTILRPVLLPFAHQIVHISCGYYHTAFVTENGALYTCGESESGKLGLPDSLTNITSPQKVALGLPVKYAFCGGNHTVALTADGEVFAFGSNFNGQLGLGADVNQSILPARIISLKSNVISDVACGESHTAFITDRGVLYMCGEGRHGKLCSDQDNNSHAIPIKVTRFKGFTVQKVACGGCHTMVLANKRQEDEDELDLRSESLNGENEENSLPVFTNQNTLPPLQHVRIESPNNNTAFTGYFQENQNNNLEEVQDEPTDVMVIEKDLEVKSTLSGSKESSDEEDADAGVDEEMSPKSGKPEKDKR</sequence>
<keyword evidence="17" id="KW-0508">mRNA splicing</keyword>
<dbReference type="PANTHER" id="PTHR15608:SF0">
    <property type="entry name" value="HIV TAT-SPECIFIC FACTOR 1"/>
    <property type="match status" value="1"/>
</dbReference>
<comment type="subunit">
    <text evidence="20">Component of the 17S U2 SnRNP complex, a ribonucleoprotein complex that contains small nuclear RNA (snRNA) U2 and a number of specific proteins. Within the 17S U2 SnRNP complex, interacts (via UHM region) directly with SF3B1. Component of a complex which is at least composed of HTATSF1/Tat-SF1, the P-TEFb complex components CDK9 and CCNT1, RNA polymerase II, SUPT5H, and NCL/nucleolin. Interacts with GTF2F2/RAP30 and POLR2A. Interacts with TCERG1/CA150. Interacts with (poly-ADP-ribosylated) RPA1; promoting HTATSF1 recruitment to DNA damage sites. Interacts (when phosphorylated) with TOPBP1; promoting recruitment of TOPBP1 to DNA damage sites during S-phase.</text>
</comment>
<dbReference type="InterPro" id="IPR012677">
    <property type="entry name" value="Nucleotide-bd_a/b_plait_sf"/>
</dbReference>
<feature type="repeat" description="RCC1" evidence="23">
    <location>
        <begin position="970"/>
        <end position="1020"/>
    </location>
</feature>
<feature type="compositionally biased region" description="Acidic residues" evidence="24">
    <location>
        <begin position="1218"/>
        <end position="1230"/>
    </location>
</feature>
<evidence type="ECO:0000256" key="4">
    <source>
        <dbReference type="ARBA" id="ARBA00022454"/>
    </source>
</evidence>
<dbReference type="OrthoDB" id="10258585at2759"/>
<evidence type="ECO:0000313" key="27">
    <source>
        <dbReference type="Proteomes" id="UP000502823"/>
    </source>
</evidence>
<keyword evidence="18" id="KW-0234">DNA repair</keyword>
<evidence type="ECO:0000256" key="20">
    <source>
        <dbReference type="ARBA" id="ARBA00062124"/>
    </source>
</evidence>
<feature type="region of interest" description="Disordered" evidence="24">
    <location>
        <begin position="618"/>
        <end position="637"/>
    </location>
</feature>
<dbReference type="GO" id="GO:0006281">
    <property type="term" value="P:DNA repair"/>
    <property type="evidence" value="ECO:0007669"/>
    <property type="project" value="UniProtKB-KW"/>
</dbReference>
<dbReference type="InterPro" id="IPR009091">
    <property type="entry name" value="RCC1/BLIP-II"/>
</dbReference>
<evidence type="ECO:0000256" key="18">
    <source>
        <dbReference type="ARBA" id="ARBA00023204"/>
    </source>
</evidence>
<feature type="non-terminal residue" evidence="26">
    <location>
        <position position="1243"/>
    </location>
</feature>
<dbReference type="InParanoid" id="A0A6L2PJB6"/>
<dbReference type="PROSITE" id="PS50102">
    <property type="entry name" value="RRM"/>
    <property type="match status" value="2"/>
</dbReference>
<comment type="caution">
    <text evidence="26">The sequence shown here is derived from an EMBL/GenBank/DDBJ whole genome shotgun (WGS) entry which is preliminary data.</text>
</comment>
<feature type="repeat" description="RCC1" evidence="23">
    <location>
        <begin position="919"/>
        <end position="969"/>
    </location>
</feature>
<feature type="domain" description="RRM" evidence="25">
    <location>
        <begin position="296"/>
        <end position="382"/>
    </location>
</feature>
<dbReference type="Pfam" id="PF25390">
    <property type="entry name" value="WD40_RLD"/>
    <property type="match status" value="1"/>
</dbReference>
<evidence type="ECO:0000256" key="2">
    <source>
        <dbReference type="ARBA" id="ARBA00004286"/>
    </source>
</evidence>
<dbReference type="PROSITE" id="PS50012">
    <property type="entry name" value="RCC1_3"/>
    <property type="match status" value="7"/>
</dbReference>
<dbReference type="AlphaFoldDB" id="A0A6L2PJB6"/>
<keyword evidence="12 22" id="KW-0694">RNA-binding</keyword>
<evidence type="ECO:0000259" key="25">
    <source>
        <dbReference type="PROSITE" id="PS50102"/>
    </source>
</evidence>
<gene>
    <name evidence="26" type="ORF">Cfor_04744</name>
</gene>
<evidence type="ECO:0000256" key="1">
    <source>
        <dbReference type="ARBA" id="ARBA00004123"/>
    </source>
</evidence>
<dbReference type="CDD" id="cd12282">
    <property type="entry name" value="RRM2_TatSF1_like"/>
    <property type="match status" value="1"/>
</dbReference>
<organism evidence="26 27">
    <name type="scientific">Coptotermes formosanus</name>
    <name type="common">Formosan subterranean termite</name>
    <dbReference type="NCBI Taxonomy" id="36987"/>
    <lineage>
        <taxon>Eukaryota</taxon>
        <taxon>Metazoa</taxon>
        <taxon>Ecdysozoa</taxon>
        <taxon>Arthropoda</taxon>
        <taxon>Hexapoda</taxon>
        <taxon>Insecta</taxon>
        <taxon>Pterygota</taxon>
        <taxon>Neoptera</taxon>
        <taxon>Polyneoptera</taxon>
        <taxon>Dictyoptera</taxon>
        <taxon>Blattodea</taxon>
        <taxon>Blattoidea</taxon>
        <taxon>Termitoidae</taxon>
        <taxon>Rhinotermitidae</taxon>
        <taxon>Coptotermes</taxon>
    </lineage>
</organism>
<evidence type="ECO:0000256" key="3">
    <source>
        <dbReference type="ARBA" id="ARBA00007747"/>
    </source>
</evidence>
<dbReference type="InterPro" id="IPR003954">
    <property type="entry name" value="RRM_euk-type"/>
</dbReference>
<dbReference type="Pfam" id="PF00415">
    <property type="entry name" value="RCC1"/>
    <property type="match status" value="1"/>
</dbReference>
<dbReference type="Proteomes" id="UP000502823">
    <property type="component" value="Unassembled WGS sequence"/>
</dbReference>
<dbReference type="InterPro" id="IPR034392">
    <property type="entry name" value="TatSF1-like_RRM1"/>
</dbReference>
<feature type="repeat" description="RCC1" evidence="23">
    <location>
        <begin position="774"/>
        <end position="815"/>
    </location>
</feature>
<dbReference type="Gene3D" id="2.130.10.30">
    <property type="entry name" value="Regulator of chromosome condensation 1/beta-lactamase-inhibitor protein II"/>
    <property type="match status" value="1"/>
</dbReference>